<sequence length="456" mass="52599">LSSARNSQLPRLFLFDCSDRPIATSVTGDVIVVDIMADGEGELEASSCEKSRKRVRNDEKWKRKRAKVCRNLGLEYVSDKTRKIVPAKQQGVGCNCSGRTEAANVNWCKYHVLTENERDEIFCQFYKIGDYNAQNGFLFGLISRQECSGIYLKKRKNENSSRRHVSFIYRVKDSHGQLNRVCSKGFCDVFGISKRRLSTARGDRKVNISQSNGNDPEDEEDGCNTSKVSPPIDRRGKHGNYKHKTSDSDEKSVIEHIKKFPLYVSHYCRNKLQKKYIKAVKSVAEMYRLYKEEREALNLNSVSYDIYRSIFNTRFNIGFKMPHTDTCKVCDAWLAKEEDIIPLDLRLHQTQATVAYSLLSKFRSECLEENCDYCLITYDLQKALPTPKIPTGLVFYLRQLWVYNLGVHVCNKKTAFMCMWPENIASRGASEIASCLFKILSVPENTLRKRKLRFFF</sequence>
<comment type="caution">
    <text evidence="2">The sequence shown here is derived from an EMBL/GenBank/DDBJ whole genome shotgun (WGS) entry which is preliminary data.</text>
</comment>
<dbReference type="PANTHER" id="PTHR10773:SF19">
    <property type="match status" value="1"/>
</dbReference>
<evidence type="ECO:0000313" key="3">
    <source>
        <dbReference type="Proteomes" id="UP001148838"/>
    </source>
</evidence>
<name>A0ABQ8TCK8_PERAM</name>
<dbReference type="EMBL" id="JAJSOF020000013">
    <property type="protein sequence ID" value="KAJ4443617.1"/>
    <property type="molecule type" value="Genomic_DNA"/>
</dbReference>
<organism evidence="2 3">
    <name type="scientific">Periplaneta americana</name>
    <name type="common">American cockroach</name>
    <name type="synonym">Blatta americana</name>
    <dbReference type="NCBI Taxonomy" id="6978"/>
    <lineage>
        <taxon>Eukaryota</taxon>
        <taxon>Metazoa</taxon>
        <taxon>Ecdysozoa</taxon>
        <taxon>Arthropoda</taxon>
        <taxon>Hexapoda</taxon>
        <taxon>Insecta</taxon>
        <taxon>Pterygota</taxon>
        <taxon>Neoptera</taxon>
        <taxon>Polyneoptera</taxon>
        <taxon>Dictyoptera</taxon>
        <taxon>Blattodea</taxon>
        <taxon>Blattoidea</taxon>
        <taxon>Blattidae</taxon>
        <taxon>Blattinae</taxon>
        <taxon>Periplaneta</taxon>
    </lineage>
</organism>
<gene>
    <name evidence="2" type="ORF">ANN_05291</name>
</gene>
<proteinExistence type="predicted"/>
<accession>A0ABQ8TCK8</accession>
<keyword evidence="3" id="KW-1185">Reference proteome</keyword>
<feature type="non-terminal residue" evidence="2">
    <location>
        <position position="1"/>
    </location>
</feature>
<protein>
    <submittedName>
        <fullName evidence="2">Uncharacterized protein</fullName>
    </submittedName>
</protein>
<evidence type="ECO:0000313" key="2">
    <source>
        <dbReference type="EMBL" id="KAJ4443617.1"/>
    </source>
</evidence>
<dbReference type="PANTHER" id="PTHR10773">
    <property type="entry name" value="DNA-DIRECTED RNA POLYMERASES I, II, AND III SUBUNIT RPABC2"/>
    <property type="match status" value="1"/>
</dbReference>
<dbReference type="Proteomes" id="UP001148838">
    <property type="component" value="Unassembled WGS sequence"/>
</dbReference>
<reference evidence="2 3" key="1">
    <citation type="journal article" date="2022" name="Allergy">
        <title>Genome assembly and annotation of Periplaneta americana reveal a comprehensive cockroach allergen profile.</title>
        <authorList>
            <person name="Wang L."/>
            <person name="Xiong Q."/>
            <person name="Saelim N."/>
            <person name="Wang L."/>
            <person name="Nong W."/>
            <person name="Wan A.T."/>
            <person name="Shi M."/>
            <person name="Liu X."/>
            <person name="Cao Q."/>
            <person name="Hui J.H.L."/>
            <person name="Sookrung N."/>
            <person name="Leung T.F."/>
            <person name="Tungtrongchitr A."/>
            <person name="Tsui S.K.W."/>
        </authorList>
    </citation>
    <scope>NUCLEOTIDE SEQUENCE [LARGE SCALE GENOMIC DNA]</scope>
    <source>
        <strain evidence="2">PWHHKU_190912</strain>
    </source>
</reference>
<feature type="region of interest" description="Disordered" evidence="1">
    <location>
        <begin position="201"/>
        <end position="248"/>
    </location>
</feature>
<evidence type="ECO:0000256" key="1">
    <source>
        <dbReference type="SAM" id="MobiDB-lite"/>
    </source>
</evidence>